<reference evidence="1 2" key="2">
    <citation type="submission" date="2013-04" db="EMBL/GenBank/DDBJ databases">
        <title>Comparative genomics of 12 strains of Erwinia amylovora identifies a pan-genome with a large conserved core and provides insights into host specificity.</title>
        <authorList>
            <person name="Mann R.A."/>
            <person name="Smits T.H.M."/>
            <person name="Buehlmann A."/>
            <person name="Blom J."/>
            <person name="Goesmann A."/>
            <person name="Frey J.E."/>
            <person name="Plummer K.M."/>
            <person name="Beer S.V."/>
            <person name="Luck J."/>
            <person name="Duffy B."/>
            <person name="Rodoni B."/>
        </authorList>
    </citation>
    <scope>NUCLEOTIDE SEQUENCE [LARGE SCALE GENOMIC DNA]</scope>
    <source>
        <strain evidence="2">CFBP 1232</strain>
    </source>
</reference>
<comment type="caution">
    <text evidence="1">The sequence shown here is derived from an EMBL/GenBank/DDBJ whole genome shotgun (WGS) entry which is preliminary data.</text>
</comment>
<accession>A0A830ZWK8</accession>
<proteinExistence type="predicted"/>
<reference evidence="1 2" key="1">
    <citation type="submission" date="2012-11" db="EMBL/GenBank/DDBJ databases">
        <authorList>
            <person name="Linke B."/>
        </authorList>
    </citation>
    <scope>NUCLEOTIDE SEQUENCE [LARGE SCALE GENOMIC DNA]</scope>
    <source>
        <strain evidence="2">CFBP 1232</strain>
    </source>
</reference>
<evidence type="ECO:0000313" key="2">
    <source>
        <dbReference type="Proteomes" id="UP000013111"/>
    </source>
</evidence>
<protein>
    <submittedName>
        <fullName evidence="1">Uncharacterized protein</fullName>
    </submittedName>
</protein>
<evidence type="ECO:0000313" key="1">
    <source>
        <dbReference type="EMBL" id="CCO92377.1"/>
    </source>
</evidence>
<gene>
    <name evidence="1" type="ORF">BN437_0412</name>
</gene>
<dbReference type="EMBL" id="CAPB01000005">
    <property type="protein sequence ID" value="CCO92377.1"/>
    <property type="molecule type" value="Genomic_DNA"/>
</dbReference>
<name>A0A830ZWK8_ERWAM</name>
<dbReference type="RefSeq" id="WP_004155184.1">
    <property type="nucleotide sequence ID" value="NZ_BAYW01000004.1"/>
</dbReference>
<dbReference type="AlphaFoldDB" id="A0A830ZWK8"/>
<dbReference type="Proteomes" id="UP000013111">
    <property type="component" value="Unassembled WGS sequence"/>
</dbReference>
<dbReference type="GeneID" id="97604743"/>
<organism evidence="1 2">
    <name type="scientific">Erwinia amylovora NBRC 12687 = CFBP 1232</name>
    <dbReference type="NCBI Taxonomy" id="1219359"/>
    <lineage>
        <taxon>Bacteria</taxon>
        <taxon>Pseudomonadati</taxon>
        <taxon>Pseudomonadota</taxon>
        <taxon>Gammaproteobacteria</taxon>
        <taxon>Enterobacterales</taxon>
        <taxon>Erwiniaceae</taxon>
        <taxon>Erwinia</taxon>
    </lineage>
</organism>
<sequence>MVEKQSKGIALLFFLKLEYQNNRSQVVAEKINSVLDHKNNEVANQWVHELEIPADIIKVPVSKIDVTELTVHELTEDNSK</sequence>